<dbReference type="InterPro" id="IPR018763">
    <property type="entry name" value="DUF2334"/>
</dbReference>
<dbReference type="Pfam" id="PF10096">
    <property type="entry name" value="DUF2334"/>
    <property type="match status" value="1"/>
</dbReference>
<evidence type="ECO:0000313" key="2">
    <source>
        <dbReference type="Proteomes" id="UP000230447"/>
    </source>
</evidence>
<comment type="caution">
    <text evidence="1">The sequence shown here is derived from an EMBL/GenBank/DDBJ whole genome shotgun (WGS) entry which is preliminary data.</text>
</comment>
<dbReference type="SUPFAM" id="SSF88713">
    <property type="entry name" value="Glycoside hydrolase/deacetylase"/>
    <property type="match status" value="1"/>
</dbReference>
<name>A0A2G9ZDT0_9BACT</name>
<protein>
    <recommendedName>
        <fullName evidence="3">NodB homology domain-containing protein</fullName>
    </recommendedName>
</protein>
<accession>A0A2G9ZDT0</accession>
<gene>
    <name evidence="1" type="ORF">COX24_04105</name>
</gene>
<evidence type="ECO:0000313" key="1">
    <source>
        <dbReference type="EMBL" id="PIP31339.1"/>
    </source>
</evidence>
<dbReference type="InterPro" id="IPR011330">
    <property type="entry name" value="Glyco_hydro/deAcase_b/a-brl"/>
</dbReference>
<dbReference type="AlphaFoldDB" id="A0A2G9ZDT0"/>
<sequence length="234" mass="27513">MQINFMQVRIDDVGASTKKYNQHVKSFPFCSVFDFWPLKVIWPFKGWGPYKELTLKEWQEALSFFEKNNIKPIIAITACWVERNNTLTPFPKKFPGQANFLKEKFLQGKIEIANHGLTHCVVGKHLPKLVGSNREFHREFWSYLPYETHEKHLFASQKILESFFEKPITIFVPSGNIWSLSTYQALLKTGLKKVIANRYMQDSEEEMQGVEFIDDKEGWLVLHDRDLKLELKKP</sequence>
<proteinExistence type="predicted"/>
<dbReference type="Gene3D" id="3.20.20.370">
    <property type="entry name" value="Glycoside hydrolase/deacetylase"/>
    <property type="match status" value="1"/>
</dbReference>
<dbReference type="GO" id="GO:0005975">
    <property type="term" value="P:carbohydrate metabolic process"/>
    <property type="evidence" value="ECO:0007669"/>
    <property type="project" value="InterPro"/>
</dbReference>
<dbReference type="Proteomes" id="UP000230447">
    <property type="component" value="Unassembled WGS sequence"/>
</dbReference>
<organism evidence="1 2">
    <name type="scientific">bacterium (Candidatus Gribaldobacteria) CG23_combo_of_CG06-09_8_20_14_all_37_87_8</name>
    <dbReference type="NCBI Taxonomy" id="2014278"/>
    <lineage>
        <taxon>Bacteria</taxon>
        <taxon>Candidatus Gribaldobacteria</taxon>
    </lineage>
</organism>
<dbReference type="EMBL" id="PCSB01000087">
    <property type="protein sequence ID" value="PIP31339.1"/>
    <property type="molecule type" value="Genomic_DNA"/>
</dbReference>
<reference evidence="1 2" key="1">
    <citation type="submission" date="2017-09" db="EMBL/GenBank/DDBJ databases">
        <title>Depth-based differentiation of microbial function through sediment-hosted aquifers and enrichment of novel symbionts in the deep terrestrial subsurface.</title>
        <authorList>
            <person name="Probst A.J."/>
            <person name="Ladd B."/>
            <person name="Jarett J.K."/>
            <person name="Geller-Mcgrath D.E."/>
            <person name="Sieber C.M."/>
            <person name="Emerson J.B."/>
            <person name="Anantharaman K."/>
            <person name="Thomas B.C."/>
            <person name="Malmstrom R."/>
            <person name="Stieglmeier M."/>
            <person name="Klingl A."/>
            <person name="Woyke T."/>
            <person name="Ryan C.M."/>
            <person name="Banfield J.F."/>
        </authorList>
    </citation>
    <scope>NUCLEOTIDE SEQUENCE [LARGE SCALE GENOMIC DNA]</scope>
    <source>
        <strain evidence="1">CG23_combo_of_CG06-09_8_20_14_all_37_87_8</strain>
    </source>
</reference>
<evidence type="ECO:0008006" key="3">
    <source>
        <dbReference type="Google" id="ProtNLM"/>
    </source>
</evidence>